<dbReference type="RefSeq" id="WP_115389504.1">
    <property type="nucleotide sequence ID" value="NZ_JADZHC010000092.1"/>
</dbReference>
<protein>
    <submittedName>
        <fullName evidence="1">Uncharacterized protein</fullName>
    </submittedName>
</protein>
<accession>A0A379ZHI2</accession>
<sequence>MSQKLILVKYELEDEIPIDESSENLGSSYAPQELIDWAVEKGFISEIMIRESSGEAADVPVSIIEDGVENHLESVFQHVEAELIRSIEDAHSNISKDVLIPKELDDHFSKLHSWLEVRNILKEKKEKYNNSFNIKIVVG</sequence>
<name>A0A379ZHI2_9GAMM</name>
<organism evidence="1 2">
    <name type="scientific">Shewanella algae</name>
    <dbReference type="NCBI Taxonomy" id="38313"/>
    <lineage>
        <taxon>Bacteria</taxon>
        <taxon>Pseudomonadati</taxon>
        <taxon>Pseudomonadota</taxon>
        <taxon>Gammaproteobacteria</taxon>
        <taxon>Alteromonadales</taxon>
        <taxon>Shewanellaceae</taxon>
        <taxon>Shewanella</taxon>
    </lineage>
</organism>
<keyword evidence="2" id="KW-1185">Reference proteome</keyword>
<proteinExistence type="predicted"/>
<dbReference type="EMBL" id="UGYO01000001">
    <property type="protein sequence ID" value="SUI61570.1"/>
    <property type="molecule type" value="Genomic_DNA"/>
</dbReference>
<reference evidence="1 2" key="1">
    <citation type="submission" date="2018-06" db="EMBL/GenBank/DDBJ databases">
        <authorList>
            <consortium name="Pathogen Informatics"/>
            <person name="Doyle S."/>
        </authorList>
    </citation>
    <scope>NUCLEOTIDE SEQUENCE [LARGE SCALE GENOMIC DNA]</scope>
    <source>
        <strain evidence="1 2">NCTC10738</strain>
    </source>
</reference>
<dbReference type="Proteomes" id="UP000254069">
    <property type="component" value="Unassembled WGS sequence"/>
</dbReference>
<dbReference type="AlphaFoldDB" id="A0A379ZHI2"/>
<gene>
    <name evidence="1" type="ORF">NCTC10738_01580</name>
</gene>
<evidence type="ECO:0000313" key="1">
    <source>
        <dbReference type="EMBL" id="SUI61570.1"/>
    </source>
</evidence>
<evidence type="ECO:0000313" key="2">
    <source>
        <dbReference type="Proteomes" id="UP000254069"/>
    </source>
</evidence>